<evidence type="ECO:0008006" key="4">
    <source>
        <dbReference type="Google" id="ProtNLM"/>
    </source>
</evidence>
<keyword evidence="1" id="KW-0732">Signal</keyword>
<gene>
    <name evidence="2" type="ORF">OXX778_LOCUS8675</name>
</gene>
<dbReference type="EMBL" id="CAJNOC010001214">
    <property type="protein sequence ID" value="CAF0845418.1"/>
    <property type="molecule type" value="Genomic_DNA"/>
</dbReference>
<accession>A0A813VUY3</accession>
<dbReference type="Proteomes" id="UP000663879">
    <property type="component" value="Unassembled WGS sequence"/>
</dbReference>
<name>A0A813VUY3_9BILA</name>
<keyword evidence="3" id="KW-1185">Reference proteome</keyword>
<evidence type="ECO:0000256" key="1">
    <source>
        <dbReference type="SAM" id="SignalP"/>
    </source>
</evidence>
<evidence type="ECO:0000313" key="2">
    <source>
        <dbReference type="EMBL" id="CAF0845418.1"/>
    </source>
</evidence>
<protein>
    <recommendedName>
        <fullName evidence="4">Apple domain-containing protein</fullName>
    </recommendedName>
</protein>
<dbReference type="AlphaFoldDB" id="A0A813VUY3"/>
<sequence length="195" mass="22629">MFLNFRPLLIFILILSKNSYGISKLYTRINGFKLQYDLVLETINTNERLVCLSKCNLVQKCHGVYFNGKKCDLFKNETDFDSENYLEINHELWTSELTEDDYSVEMDSLNEDESKGILGSSCEQDHDCLGYTIEGNHSIYRTVKCFENICKCNPPYAKPNLSPYRCFKNQNDECLESIECIGHCIDEKCDNNENC</sequence>
<comment type="caution">
    <text evidence="2">The sequence shown here is derived from an EMBL/GenBank/DDBJ whole genome shotgun (WGS) entry which is preliminary data.</text>
</comment>
<organism evidence="2 3">
    <name type="scientific">Brachionus calyciflorus</name>
    <dbReference type="NCBI Taxonomy" id="104777"/>
    <lineage>
        <taxon>Eukaryota</taxon>
        <taxon>Metazoa</taxon>
        <taxon>Spiralia</taxon>
        <taxon>Gnathifera</taxon>
        <taxon>Rotifera</taxon>
        <taxon>Eurotatoria</taxon>
        <taxon>Monogononta</taxon>
        <taxon>Pseudotrocha</taxon>
        <taxon>Ploima</taxon>
        <taxon>Brachionidae</taxon>
        <taxon>Brachionus</taxon>
    </lineage>
</organism>
<feature type="chain" id="PRO_5032707384" description="Apple domain-containing protein" evidence="1">
    <location>
        <begin position="22"/>
        <end position="195"/>
    </location>
</feature>
<proteinExistence type="predicted"/>
<reference evidence="2" key="1">
    <citation type="submission" date="2021-02" db="EMBL/GenBank/DDBJ databases">
        <authorList>
            <person name="Nowell W R."/>
        </authorList>
    </citation>
    <scope>NUCLEOTIDE SEQUENCE</scope>
    <source>
        <strain evidence="2">Ploen Becks lab</strain>
    </source>
</reference>
<feature type="signal peptide" evidence="1">
    <location>
        <begin position="1"/>
        <end position="21"/>
    </location>
</feature>
<evidence type="ECO:0000313" key="3">
    <source>
        <dbReference type="Proteomes" id="UP000663879"/>
    </source>
</evidence>